<dbReference type="InterPro" id="IPR038772">
    <property type="entry name" value="Sph/SMPD2-like"/>
</dbReference>
<dbReference type="OrthoDB" id="7181414at2"/>
<feature type="domain" description="Endonuclease/exonuclease/phosphatase" evidence="1">
    <location>
        <begin position="29"/>
        <end position="237"/>
    </location>
</feature>
<dbReference type="AlphaFoldDB" id="A0A2S7K6V6"/>
<dbReference type="PANTHER" id="PTHR16320">
    <property type="entry name" value="SPHINGOMYELINASE FAMILY MEMBER"/>
    <property type="match status" value="1"/>
</dbReference>
<dbReference type="PANTHER" id="PTHR16320:SF23">
    <property type="entry name" value="SPHINGOMYELINASE C 1"/>
    <property type="match status" value="1"/>
</dbReference>
<keyword evidence="2" id="KW-0378">Hydrolase</keyword>
<dbReference type="SUPFAM" id="SSF56219">
    <property type="entry name" value="DNase I-like"/>
    <property type="match status" value="1"/>
</dbReference>
<protein>
    <submittedName>
        <fullName evidence="2">Endonuclease</fullName>
    </submittedName>
</protein>
<keyword evidence="2" id="KW-0255">Endonuclease</keyword>
<dbReference type="EMBL" id="PJCH01000005">
    <property type="protein sequence ID" value="PQA88222.1"/>
    <property type="molecule type" value="Genomic_DNA"/>
</dbReference>
<dbReference type="Pfam" id="PF03372">
    <property type="entry name" value="Exo_endo_phos"/>
    <property type="match status" value="1"/>
</dbReference>
<accession>A0A2S7K6V6</accession>
<comment type="caution">
    <text evidence="2">The sequence shown here is derived from an EMBL/GenBank/DDBJ whole genome shotgun (WGS) entry which is preliminary data.</text>
</comment>
<dbReference type="Gene3D" id="3.60.10.10">
    <property type="entry name" value="Endonuclease/exonuclease/phosphatase"/>
    <property type="match status" value="1"/>
</dbReference>
<evidence type="ECO:0000313" key="2">
    <source>
        <dbReference type="EMBL" id="PQA88222.1"/>
    </source>
</evidence>
<reference evidence="2 3" key="1">
    <citation type="submission" date="2017-12" db="EMBL/GenBank/DDBJ databases">
        <authorList>
            <person name="Hurst M.R.H."/>
        </authorList>
    </citation>
    <scope>NUCLEOTIDE SEQUENCE [LARGE SCALE GENOMIC DNA]</scope>
    <source>
        <strain evidence="2 3">SY-3-19</strain>
    </source>
</reference>
<dbReference type="GO" id="GO:0004767">
    <property type="term" value="F:sphingomyelin phosphodiesterase activity"/>
    <property type="evidence" value="ECO:0007669"/>
    <property type="project" value="InterPro"/>
</dbReference>
<gene>
    <name evidence="2" type="ORF">CW354_07910</name>
</gene>
<dbReference type="InterPro" id="IPR036691">
    <property type="entry name" value="Endo/exonu/phosph_ase_sf"/>
</dbReference>
<organism evidence="2 3">
    <name type="scientific">Hyphococcus luteus</name>
    <dbReference type="NCBI Taxonomy" id="2058213"/>
    <lineage>
        <taxon>Bacteria</taxon>
        <taxon>Pseudomonadati</taxon>
        <taxon>Pseudomonadota</taxon>
        <taxon>Alphaproteobacteria</taxon>
        <taxon>Parvularculales</taxon>
        <taxon>Parvularculaceae</taxon>
        <taxon>Hyphococcus</taxon>
    </lineage>
</organism>
<dbReference type="Proteomes" id="UP000239504">
    <property type="component" value="Unassembled WGS sequence"/>
</dbReference>
<dbReference type="GO" id="GO:0004519">
    <property type="term" value="F:endonuclease activity"/>
    <property type="evidence" value="ECO:0007669"/>
    <property type="project" value="UniProtKB-KW"/>
</dbReference>
<evidence type="ECO:0000313" key="3">
    <source>
        <dbReference type="Proteomes" id="UP000239504"/>
    </source>
</evidence>
<proteinExistence type="predicted"/>
<evidence type="ECO:0000259" key="1">
    <source>
        <dbReference type="Pfam" id="PF03372"/>
    </source>
</evidence>
<sequence>MAELQSEVKPPRIEIDPLRGTASTELTVMTYNVAGLPWPIKKGRRRALKEIAREVRTLHAAGRAPDVLVLQEAFTAPALAIGEAYPNRLRGPLSSDRSNTDAPQISEDFRRARRFGKGERLGKVLSSGLYVLSDFPIAASYMTPFRRTSCAGYDCLANKGAMIAVIEIPGAPEPVQILNTHLNSNGKSGVSPERSLAAHYQQVDEMGALMARAVNRRWPFIYAGDFNTRHAPDRFDHNAQSLPGVFVRQHCLQPDAGCETNIAWEGDEAPWLRTQDLQGFTSGSKVSIRPVRAGMAFDKPVNGRKLSDHDAYVVTYRLAWKLEKLASANHAFRDVAAAE</sequence>
<name>A0A2S7K6V6_9PROT</name>
<keyword evidence="2" id="KW-0540">Nuclease</keyword>
<dbReference type="InterPro" id="IPR005135">
    <property type="entry name" value="Endo/exonuclease/phosphatase"/>
</dbReference>
<dbReference type="RefSeq" id="WP_104829467.1">
    <property type="nucleotide sequence ID" value="NZ_PJCH01000005.1"/>
</dbReference>
<keyword evidence="3" id="KW-1185">Reference proteome</keyword>